<sequence length="276" mass="30676">MKNRWAIASLLFIFAILTSCGNNPHDANQTGTDSAAAVVPQTGATDSANSKTDTEHIREKYKDLTRPHRPGFALDSAKIAPVPSSKNDTVATGHALVYCPSKMIKSTENIVTATITRDDIQKALADFTADISKQENKKSSAVQSDIYQKALPVYNKMEVVLNCDSDIFKVASIDNQPIKTFAPGEKQLEWNWELKPGTTTNRTVITFLFNGIDAQNQPIRLGEKMMYITVKVDARSFFDKWLEFLSDDPKYTITAIVVPFLTFLGGYFLKRKPAKS</sequence>
<feature type="chain" id="PRO_5004788571" description="DUF3153 domain-containing protein" evidence="2">
    <location>
        <begin position="22"/>
        <end position="276"/>
    </location>
</feature>
<keyword evidence="2" id="KW-0732">Signal</keyword>
<dbReference type="KEGG" id="nso:NIASO_08905"/>
<feature type="transmembrane region" description="Helical" evidence="1">
    <location>
        <begin position="251"/>
        <end position="269"/>
    </location>
</feature>
<protein>
    <recommendedName>
        <fullName evidence="5">DUF3153 domain-containing protein</fullName>
    </recommendedName>
</protein>
<keyword evidence="1" id="KW-1133">Transmembrane helix</keyword>
<dbReference type="EMBL" id="CP007035">
    <property type="protein sequence ID" value="AHF17502.1"/>
    <property type="molecule type" value="Genomic_DNA"/>
</dbReference>
<evidence type="ECO:0000313" key="4">
    <source>
        <dbReference type="Proteomes" id="UP000003586"/>
    </source>
</evidence>
<dbReference type="PROSITE" id="PS51257">
    <property type="entry name" value="PROKAR_LIPOPROTEIN"/>
    <property type="match status" value="1"/>
</dbReference>
<keyword evidence="4" id="KW-1185">Reference proteome</keyword>
<dbReference type="AlphaFoldDB" id="W0F394"/>
<dbReference type="Proteomes" id="UP000003586">
    <property type="component" value="Chromosome"/>
</dbReference>
<accession>W0F394</accession>
<reference evidence="3 4" key="1">
    <citation type="submission" date="2013-12" db="EMBL/GenBank/DDBJ databases">
        <authorList>
            <consortium name="DOE Joint Genome Institute"/>
            <person name="Eisen J."/>
            <person name="Huntemann M."/>
            <person name="Han J."/>
            <person name="Chen A."/>
            <person name="Kyrpides N."/>
            <person name="Mavromatis K."/>
            <person name="Markowitz V."/>
            <person name="Palaniappan K."/>
            <person name="Ivanova N."/>
            <person name="Schaumberg A."/>
            <person name="Pati A."/>
            <person name="Liolios K."/>
            <person name="Nordberg H.P."/>
            <person name="Cantor M.N."/>
            <person name="Hua S.X."/>
            <person name="Woyke T."/>
        </authorList>
    </citation>
    <scope>NUCLEOTIDE SEQUENCE [LARGE SCALE GENOMIC DNA]</scope>
    <source>
        <strain evidence="4">DSM 19437</strain>
    </source>
</reference>
<evidence type="ECO:0000313" key="3">
    <source>
        <dbReference type="EMBL" id="AHF17502.1"/>
    </source>
</evidence>
<keyword evidence="1" id="KW-0812">Transmembrane</keyword>
<organism evidence="3 4">
    <name type="scientific">Niabella soli DSM 19437</name>
    <dbReference type="NCBI Taxonomy" id="929713"/>
    <lineage>
        <taxon>Bacteria</taxon>
        <taxon>Pseudomonadati</taxon>
        <taxon>Bacteroidota</taxon>
        <taxon>Chitinophagia</taxon>
        <taxon>Chitinophagales</taxon>
        <taxon>Chitinophagaceae</taxon>
        <taxon>Niabella</taxon>
    </lineage>
</organism>
<dbReference type="OrthoDB" id="9813719at2"/>
<feature type="signal peptide" evidence="2">
    <location>
        <begin position="1"/>
        <end position="21"/>
    </location>
</feature>
<dbReference type="RefSeq" id="WP_008584470.1">
    <property type="nucleotide sequence ID" value="NZ_CP007035.1"/>
</dbReference>
<name>W0F394_9BACT</name>
<gene>
    <name evidence="3" type="ORF">NIASO_08905</name>
</gene>
<proteinExistence type="predicted"/>
<dbReference type="HOGENOM" id="CLU_1007721_0_0_10"/>
<evidence type="ECO:0000256" key="2">
    <source>
        <dbReference type="SAM" id="SignalP"/>
    </source>
</evidence>
<keyword evidence="1" id="KW-0472">Membrane</keyword>
<evidence type="ECO:0008006" key="5">
    <source>
        <dbReference type="Google" id="ProtNLM"/>
    </source>
</evidence>
<evidence type="ECO:0000256" key="1">
    <source>
        <dbReference type="SAM" id="Phobius"/>
    </source>
</evidence>